<evidence type="ECO:0000256" key="1">
    <source>
        <dbReference type="ARBA" id="ARBA00000012"/>
    </source>
</evidence>
<evidence type="ECO:0000256" key="4">
    <source>
        <dbReference type="ARBA" id="ARBA00012458"/>
    </source>
</evidence>
<accession>A0ABT5KBT4</accession>
<proteinExistence type="inferred from homology"/>
<dbReference type="Gene3D" id="3.20.20.20">
    <property type="entry name" value="Dihydropteroate synthase-like"/>
    <property type="match status" value="1"/>
</dbReference>
<organism evidence="11 12">
    <name type="scientific">Roseateles albus</name>
    <dbReference type="NCBI Taxonomy" id="2987525"/>
    <lineage>
        <taxon>Bacteria</taxon>
        <taxon>Pseudomonadati</taxon>
        <taxon>Pseudomonadota</taxon>
        <taxon>Betaproteobacteria</taxon>
        <taxon>Burkholderiales</taxon>
        <taxon>Sphaerotilaceae</taxon>
        <taxon>Roseateles</taxon>
    </lineage>
</organism>
<evidence type="ECO:0000313" key="11">
    <source>
        <dbReference type="EMBL" id="MDC8771395.1"/>
    </source>
</evidence>
<dbReference type="InterPro" id="IPR000489">
    <property type="entry name" value="Pterin-binding_dom"/>
</dbReference>
<dbReference type="InterPro" id="IPR011005">
    <property type="entry name" value="Dihydropteroate_synth-like_sf"/>
</dbReference>
<evidence type="ECO:0000256" key="5">
    <source>
        <dbReference type="ARBA" id="ARBA00022679"/>
    </source>
</evidence>
<dbReference type="PROSITE" id="PS50972">
    <property type="entry name" value="PTERIN_BINDING"/>
    <property type="match status" value="1"/>
</dbReference>
<dbReference type="GO" id="GO:0004156">
    <property type="term" value="F:dihydropteroate synthase activity"/>
    <property type="evidence" value="ECO:0007669"/>
    <property type="project" value="UniProtKB-EC"/>
</dbReference>
<dbReference type="Proteomes" id="UP001221189">
    <property type="component" value="Unassembled WGS sequence"/>
</dbReference>
<keyword evidence="6 9" id="KW-0479">Metal-binding</keyword>
<evidence type="ECO:0000256" key="2">
    <source>
        <dbReference type="ARBA" id="ARBA00001946"/>
    </source>
</evidence>
<dbReference type="RefSeq" id="WP_273599686.1">
    <property type="nucleotide sequence ID" value="NZ_JAQQXT010000003.1"/>
</dbReference>
<feature type="domain" description="Pterin-binding" evidence="10">
    <location>
        <begin position="15"/>
        <end position="267"/>
    </location>
</feature>
<evidence type="ECO:0000313" key="12">
    <source>
        <dbReference type="Proteomes" id="UP001221189"/>
    </source>
</evidence>
<dbReference type="EC" id="2.5.1.15" evidence="4 9"/>
<keyword evidence="12" id="KW-1185">Reference proteome</keyword>
<dbReference type="InterPro" id="IPR006390">
    <property type="entry name" value="DHP_synth_dom"/>
</dbReference>
<evidence type="ECO:0000256" key="8">
    <source>
        <dbReference type="ARBA" id="ARBA00022909"/>
    </source>
</evidence>
<dbReference type="PANTHER" id="PTHR20941">
    <property type="entry name" value="FOLATE SYNTHESIS PROTEINS"/>
    <property type="match status" value="1"/>
</dbReference>
<evidence type="ECO:0000256" key="7">
    <source>
        <dbReference type="ARBA" id="ARBA00022842"/>
    </source>
</evidence>
<dbReference type="InterPro" id="IPR045031">
    <property type="entry name" value="DHP_synth-like"/>
</dbReference>
<evidence type="ECO:0000256" key="3">
    <source>
        <dbReference type="ARBA" id="ARBA00004763"/>
    </source>
</evidence>
<keyword evidence="5 9" id="KW-0808">Transferase</keyword>
<dbReference type="SUPFAM" id="SSF51717">
    <property type="entry name" value="Dihydropteroate synthetase-like"/>
    <property type="match status" value="1"/>
</dbReference>
<dbReference type="CDD" id="cd00739">
    <property type="entry name" value="DHPS"/>
    <property type="match status" value="1"/>
</dbReference>
<keyword evidence="8 9" id="KW-0289">Folate biosynthesis</keyword>
<dbReference type="PROSITE" id="PS00792">
    <property type="entry name" value="DHPS_1"/>
    <property type="match status" value="1"/>
</dbReference>
<comment type="caution">
    <text evidence="11">The sequence shown here is derived from an EMBL/GenBank/DDBJ whole genome shotgun (WGS) entry which is preliminary data.</text>
</comment>
<dbReference type="PANTHER" id="PTHR20941:SF1">
    <property type="entry name" value="FOLIC ACID SYNTHESIS PROTEIN FOL1"/>
    <property type="match status" value="1"/>
</dbReference>
<gene>
    <name evidence="11" type="primary">folP</name>
    <name evidence="11" type="ORF">PRZ03_07405</name>
</gene>
<comment type="similarity">
    <text evidence="9">Belongs to the DHPS family.</text>
</comment>
<name>A0ABT5KBT4_9BURK</name>
<dbReference type="EMBL" id="JAQQXT010000003">
    <property type="protein sequence ID" value="MDC8771395.1"/>
    <property type="molecule type" value="Genomic_DNA"/>
</dbReference>
<evidence type="ECO:0000256" key="9">
    <source>
        <dbReference type="RuleBase" id="RU361205"/>
    </source>
</evidence>
<dbReference type="PROSITE" id="PS00793">
    <property type="entry name" value="DHPS_2"/>
    <property type="match status" value="1"/>
</dbReference>
<sequence>MHWHTTRFQIDLSRPRVMGIVNVTPDSFSDGGQHAAPKHAIECCERMVLDGADLLDIGGESSRPGASSLSAGEEWARIAPVVSAALSLGVAVSVDTCKAEVMSRALDLGVDVINDIHALQDPQAVNIVQAHGHCGVCLMHMRGTPATMQTLIDYDDLLSDVAGFLAGRAAALRSAQIARERIVLDPGYGFAKTTAQNFELLARQAELLNLAYPLLVGWSRKRALGDVTGRPVDQRLAASLAAGLAAIAQGAKILRVHDVAATVDAIKVWQAASAQSSASHFAERQ</sequence>
<evidence type="ECO:0000259" key="10">
    <source>
        <dbReference type="PROSITE" id="PS50972"/>
    </source>
</evidence>
<comment type="function">
    <text evidence="9">Catalyzes the condensation of para-aminobenzoate (pABA) with 6-hydroxymethyl-7,8-dihydropterin diphosphate (DHPt-PP) to form 7,8-dihydropteroate (H2Pte), the immediate precursor of folate derivatives.</text>
</comment>
<keyword evidence="7 9" id="KW-0460">Magnesium</keyword>
<dbReference type="NCBIfam" id="TIGR01496">
    <property type="entry name" value="DHPS"/>
    <property type="match status" value="1"/>
</dbReference>
<dbReference type="Pfam" id="PF00809">
    <property type="entry name" value="Pterin_bind"/>
    <property type="match status" value="1"/>
</dbReference>
<evidence type="ECO:0000256" key="6">
    <source>
        <dbReference type="ARBA" id="ARBA00022723"/>
    </source>
</evidence>
<reference evidence="11 12" key="1">
    <citation type="submission" date="2022-10" db="EMBL/GenBank/DDBJ databases">
        <title>Paucibacter sp. hw1 Genome sequencing.</title>
        <authorList>
            <person name="Park S."/>
        </authorList>
    </citation>
    <scope>NUCLEOTIDE SEQUENCE [LARGE SCALE GENOMIC DNA]</scope>
    <source>
        <strain evidence="12">hw1</strain>
    </source>
</reference>
<comment type="cofactor">
    <cofactor evidence="2 9">
        <name>Mg(2+)</name>
        <dbReference type="ChEBI" id="CHEBI:18420"/>
    </cofactor>
</comment>
<comment type="catalytic activity">
    <reaction evidence="1">
        <text>(7,8-dihydropterin-6-yl)methyl diphosphate + 4-aminobenzoate = 7,8-dihydropteroate + diphosphate</text>
        <dbReference type="Rhea" id="RHEA:19949"/>
        <dbReference type="ChEBI" id="CHEBI:17836"/>
        <dbReference type="ChEBI" id="CHEBI:17839"/>
        <dbReference type="ChEBI" id="CHEBI:33019"/>
        <dbReference type="ChEBI" id="CHEBI:72950"/>
        <dbReference type="EC" id="2.5.1.15"/>
    </reaction>
</comment>
<protein>
    <recommendedName>
        <fullName evidence="4 9">Dihydropteroate synthase</fullName>
        <shortName evidence="9">DHPS</shortName>
        <ecNumber evidence="4 9">2.5.1.15</ecNumber>
    </recommendedName>
    <alternativeName>
        <fullName evidence="9">Dihydropteroate pyrophosphorylase</fullName>
    </alternativeName>
</protein>
<comment type="pathway">
    <text evidence="3 9">Cofactor biosynthesis; tetrahydrofolate biosynthesis; 7,8-dihydrofolate from 2-amino-4-hydroxy-6-hydroxymethyl-7,8-dihydropteridine diphosphate and 4-aminobenzoate: step 1/2.</text>
</comment>